<evidence type="ECO:0000256" key="4">
    <source>
        <dbReference type="ARBA" id="ARBA00023136"/>
    </source>
</evidence>
<comment type="similarity">
    <text evidence="5">Belongs to the UPF0060 family.</text>
</comment>
<dbReference type="InterPro" id="IPR003844">
    <property type="entry name" value="UPF0060"/>
</dbReference>
<evidence type="ECO:0000256" key="5">
    <source>
        <dbReference type="HAMAP-Rule" id="MF_00010"/>
    </source>
</evidence>
<evidence type="ECO:0000313" key="6">
    <source>
        <dbReference type="EMBL" id="PRR85814.1"/>
    </source>
</evidence>
<dbReference type="NCBIfam" id="NF002586">
    <property type="entry name" value="PRK02237.1"/>
    <property type="match status" value="1"/>
</dbReference>
<dbReference type="EMBL" id="PVXP01000011">
    <property type="protein sequence ID" value="PRR85814.1"/>
    <property type="molecule type" value="Genomic_DNA"/>
</dbReference>
<gene>
    <name evidence="6" type="ORF">CLLU_11560</name>
</gene>
<evidence type="ECO:0000313" key="7">
    <source>
        <dbReference type="Proteomes" id="UP000237798"/>
    </source>
</evidence>
<feature type="transmembrane region" description="Helical" evidence="5">
    <location>
        <begin position="99"/>
        <end position="116"/>
    </location>
</feature>
<feature type="transmembrane region" description="Helical" evidence="5">
    <location>
        <begin position="14"/>
        <end position="35"/>
    </location>
</feature>
<dbReference type="HAMAP" id="MF_00010">
    <property type="entry name" value="UPF0060"/>
    <property type="match status" value="1"/>
</dbReference>
<name>A0A2T0BPK9_9CLOT</name>
<reference evidence="6 7" key="1">
    <citation type="submission" date="2018-03" db="EMBL/GenBank/DDBJ databases">
        <title>Genome sequence of Clostridium luticellarii DSM 29923.</title>
        <authorList>
            <person name="Poehlein A."/>
            <person name="Daniel R."/>
        </authorList>
    </citation>
    <scope>NUCLEOTIDE SEQUENCE [LARGE SCALE GENOMIC DNA]</scope>
    <source>
        <strain evidence="6 7">DSM 29923</strain>
    </source>
</reference>
<organism evidence="6 7">
    <name type="scientific">Clostridium luticellarii</name>
    <dbReference type="NCBI Taxonomy" id="1691940"/>
    <lineage>
        <taxon>Bacteria</taxon>
        <taxon>Bacillati</taxon>
        <taxon>Bacillota</taxon>
        <taxon>Clostridia</taxon>
        <taxon>Eubacteriales</taxon>
        <taxon>Clostridiaceae</taxon>
        <taxon>Clostridium</taxon>
    </lineage>
</organism>
<dbReference type="Pfam" id="PF02694">
    <property type="entry name" value="UPF0060"/>
    <property type="match status" value="1"/>
</dbReference>
<keyword evidence="3 5" id="KW-1133">Transmembrane helix</keyword>
<dbReference type="PANTHER" id="PTHR36116">
    <property type="entry name" value="UPF0060 MEMBRANE PROTEIN YNFA"/>
    <property type="match status" value="1"/>
</dbReference>
<feature type="transmembrane region" description="Helical" evidence="5">
    <location>
        <begin position="69"/>
        <end position="87"/>
    </location>
</feature>
<keyword evidence="2 5" id="KW-0812">Transmembrane</keyword>
<dbReference type="PANTHER" id="PTHR36116:SF1">
    <property type="entry name" value="UPF0060 MEMBRANE PROTEIN YNFA"/>
    <property type="match status" value="1"/>
</dbReference>
<dbReference type="Proteomes" id="UP000237798">
    <property type="component" value="Unassembled WGS sequence"/>
</dbReference>
<evidence type="ECO:0000256" key="1">
    <source>
        <dbReference type="ARBA" id="ARBA00022475"/>
    </source>
</evidence>
<dbReference type="SUPFAM" id="SSF103481">
    <property type="entry name" value="Multidrug resistance efflux transporter EmrE"/>
    <property type="match status" value="1"/>
</dbReference>
<dbReference type="AlphaFoldDB" id="A0A2T0BPK9"/>
<accession>A0A2T0BPK9</accession>
<keyword evidence="4 5" id="KW-0472">Membrane</keyword>
<comment type="subcellular location">
    <subcellularLocation>
        <location evidence="5">Cell membrane</location>
        <topology evidence="5">Multi-pass membrane protein</topology>
    </subcellularLocation>
</comment>
<sequence length="118" mass="13047">MKGDIAKMEIFKSIFYFILAGLFEIGGGYFMWLWIRDGKSALYGLLGALSLIIYGIVPTFQPSGATFGRVYAAYGGIFIFLSILWGWKIDNVVPDKFDLIGGAIALVGVLVIMYYPRG</sequence>
<protein>
    <submittedName>
        <fullName evidence="6">Uncharacterized protein</fullName>
    </submittedName>
</protein>
<dbReference type="GO" id="GO:0005886">
    <property type="term" value="C:plasma membrane"/>
    <property type="evidence" value="ECO:0007669"/>
    <property type="project" value="UniProtKB-SubCell"/>
</dbReference>
<keyword evidence="7" id="KW-1185">Reference proteome</keyword>
<keyword evidence="1 5" id="KW-1003">Cell membrane</keyword>
<comment type="caution">
    <text evidence="6">The sequence shown here is derived from an EMBL/GenBank/DDBJ whole genome shotgun (WGS) entry which is preliminary data.</text>
</comment>
<proteinExistence type="inferred from homology"/>
<evidence type="ECO:0000256" key="3">
    <source>
        <dbReference type="ARBA" id="ARBA00022989"/>
    </source>
</evidence>
<evidence type="ECO:0000256" key="2">
    <source>
        <dbReference type="ARBA" id="ARBA00022692"/>
    </source>
</evidence>
<feature type="transmembrane region" description="Helical" evidence="5">
    <location>
        <begin position="41"/>
        <end position="57"/>
    </location>
</feature>
<dbReference type="InterPro" id="IPR037185">
    <property type="entry name" value="EmrE-like"/>
</dbReference>